<evidence type="ECO:0000256" key="4">
    <source>
        <dbReference type="PROSITE-ProRule" id="PRU00175"/>
    </source>
</evidence>
<dbReference type="SMART" id="SM01114">
    <property type="entry name" value="CXC"/>
    <property type="match status" value="1"/>
</dbReference>
<feature type="domain" description="CXC MSL2-type" evidence="8">
    <location>
        <begin position="566"/>
        <end position="617"/>
    </location>
</feature>
<feature type="compositionally biased region" description="Low complexity" evidence="6">
    <location>
        <begin position="470"/>
        <end position="480"/>
    </location>
</feature>
<feature type="region of interest" description="Disordered" evidence="6">
    <location>
        <begin position="821"/>
        <end position="852"/>
    </location>
</feature>
<dbReference type="PROSITE" id="PS50089">
    <property type="entry name" value="ZF_RING_2"/>
    <property type="match status" value="1"/>
</dbReference>
<evidence type="ECO:0000313" key="9">
    <source>
        <dbReference type="EMBL" id="EDO64317.2"/>
    </source>
</evidence>
<dbReference type="STRING" id="7165.A7USF8"/>
<sequence>MNPTSLYITTSRLVFQGDIVAGLQDLNRLLPYLRKSLSCAVCCKLLVEPHSPVTGDCQHHICRVCVGKHKKLKPACRFCKGLLQYRENTQLRLLLQCYKSICTFIRTRPVYADICKCAGGAGQPREGGGPGPSSAASPHNTATTSPNSLMELIEEGAAFVDDFKCNSGLSKSAYSILPCVFPPPVVTVQQQPAAAEPKPPQGSSAPQVLLEHAQDSFQKQLELAQQRQQQIAQERQRLQALLPHQRLPPSPSVAAGKLVGQQQQQQTRMAAFPPGVGGSAAKPLNTSSIIRNVLPARIGPTIIHAESLAGRTGTTSASPLVPQHVVKNSCVPTTPRIVNITTPQEIKFEAAPTIKTVSSGSTMYSVLYAESGNKFTIKRKPDTVSAAATAAKSVHGGAQQQQQQTTTTTKLATMSPLGGAARSTLIPAKAAAATEFEQPRMAMAQKQTAAPNNPIVLQFRPSQARTIQLPLQNQQQQQQQHGTVLAKQQTSSSPLQVQMVQQQQQYQLQQNQTVVSLAPQQQQNFRSLIIQQQQQQQQQTATQQTQPSAQSSGQGSQQQQQQQQALKRKGCRCGNATPTPGKLTCCGQRCPCYVDSKSCVDCKCRGCRNPHRADGLKIRRSLSELLFEQYNAPATTATATATVDTLSAGTTASSTLTLGPTITPVTYSISALKAASAATPGSSATAVATGTTKVKVISAGQHHQILQTTAKAPPAPSVVKTGAGGGRTRTNGGGVGVVGLLPTSKNPPTVQPSSSSSGGGGSTITIRPFVSGGGSFASGSGTTTTTISYLPTNVTSGGAAPTTSSAYGSQYLQSSAATVRLSKPGPSRTSTVTSGTLGGHPPPATSFGGGGTYAGGKPDALLSQSSVAMMPVVAMPPAGGASFSTPTGVWSPSLPSNLFGGGGSVASTGTSSPVGGGGGVGGGGSATGSSTAPELSSLSGYDMNSFVTIGHMLDPEGVGVIDLCDDLDLNAANLISID</sequence>
<keyword evidence="5" id="KW-0158">Chromosome</keyword>
<dbReference type="Pfam" id="PF16682">
    <property type="entry name" value="MSL2-CXC"/>
    <property type="match status" value="1"/>
</dbReference>
<feature type="region of interest" description="Disordered" evidence="6">
    <location>
        <begin position="540"/>
        <end position="561"/>
    </location>
</feature>
<name>A7USF8_ANOGA</name>
<dbReference type="GO" id="GO:0072487">
    <property type="term" value="C:MSL complex"/>
    <property type="evidence" value="ECO:0007669"/>
    <property type="project" value="UniProtKB-UniRule"/>
</dbReference>
<dbReference type="PROSITE" id="PS52051">
    <property type="entry name" value="CXC_MSL2"/>
    <property type="match status" value="1"/>
</dbReference>
<feature type="compositionally biased region" description="Polar residues" evidence="6">
    <location>
        <begin position="743"/>
        <end position="752"/>
    </location>
</feature>
<dbReference type="VEuPathDB" id="VectorBase:AGAP000533"/>
<gene>
    <name evidence="9" type="ORF">AgaP_AGAP000533</name>
</gene>
<dbReference type="InterPro" id="IPR001841">
    <property type="entry name" value="Znf_RING"/>
</dbReference>
<reference evidence="9" key="3">
    <citation type="journal article" date="2004" name="Trends Parasitol.">
        <title>The Anopheles gambiae genome: an update.</title>
        <authorList>
            <person name="Mongin E."/>
            <person name="Louis C."/>
            <person name="Holt R.A."/>
            <person name="Birney E."/>
            <person name="Collins F.H."/>
        </authorList>
    </citation>
    <scope>NUCLEOTIDE SEQUENCE</scope>
    <source>
        <strain evidence="9">PEST</strain>
    </source>
</reference>
<evidence type="ECO:0000259" key="7">
    <source>
        <dbReference type="PROSITE" id="PS50089"/>
    </source>
</evidence>
<evidence type="ECO:0000256" key="1">
    <source>
        <dbReference type="ARBA" id="ARBA00022723"/>
    </source>
</evidence>
<dbReference type="PANTHER" id="PTHR16048">
    <property type="entry name" value="MSL2-RELATED"/>
    <property type="match status" value="1"/>
</dbReference>
<keyword evidence="5" id="KW-0539">Nucleus</keyword>
<feature type="region of interest" description="Disordered" evidence="6">
    <location>
        <begin position="126"/>
        <end position="145"/>
    </location>
</feature>
<keyword evidence="2 4" id="KW-0863">Zinc-finger</keyword>
<feature type="region of interest" description="Disordered" evidence="6">
    <location>
        <begin position="741"/>
        <end position="767"/>
    </location>
</feature>
<dbReference type="PhylomeDB" id="A7USF8"/>
<dbReference type="InParanoid" id="A7USF8"/>
<dbReference type="EMBL" id="AAAB01008846">
    <property type="protein sequence ID" value="EDO64317.2"/>
    <property type="molecule type" value="Genomic_DNA"/>
</dbReference>
<evidence type="ECO:0000259" key="8">
    <source>
        <dbReference type="PROSITE" id="PS52051"/>
    </source>
</evidence>
<dbReference type="VEuPathDB" id="VectorBase:AGAMI1_008647"/>
<accession>A7USF8</accession>
<dbReference type="Gene3D" id="3.30.40.10">
    <property type="entry name" value="Zinc/RING finger domain, C3HC4 (zinc finger)"/>
    <property type="match status" value="1"/>
</dbReference>
<feature type="domain" description="RING-type" evidence="7">
    <location>
        <begin position="39"/>
        <end position="80"/>
    </location>
</feature>
<feature type="compositionally biased region" description="Gly residues" evidence="6">
    <location>
        <begin position="914"/>
        <end position="926"/>
    </location>
</feature>
<evidence type="ECO:0000256" key="5">
    <source>
        <dbReference type="PROSITE-ProRule" id="PRU01396"/>
    </source>
</evidence>
<dbReference type="InterPro" id="IPR037922">
    <property type="entry name" value="MSL2"/>
</dbReference>
<dbReference type="GO" id="GO:0061630">
    <property type="term" value="F:ubiquitin protein ligase activity"/>
    <property type="evidence" value="ECO:0007669"/>
    <property type="project" value="InterPro"/>
</dbReference>
<dbReference type="InterPro" id="IPR017907">
    <property type="entry name" value="Znf_RING_CS"/>
</dbReference>
<dbReference type="InterPro" id="IPR033467">
    <property type="entry name" value="Tesmin/TSO1-like_CXC"/>
</dbReference>
<dbReference type="SUPFAM" id="SSF57850">
    <property type="entry name" value="RING/U-box"/>
    <property type="match status" value="1"/>
</dbReference>
<feature type="region of interest" description="Disordered" evidence="6">
    <location>
        <begin position="901"/>
        <end position="933"/>
    </location>
</feature>
<dbReference type="PaxDb" id="7165-AGAP000533-PA"/>
<reference evidence="9" key="4">
    <citation type="journal article" date="2007" name="Genome Biol.">
        <title>Update of the Anopheles gambiae PEST genome assembly.</title>
        <authorList>
            <person name="Sharakhova M.V."/>
            <person name="Hammond M.P."/>
            <person name="Lobo N.F."/>
            <person name="Krzywinski J."/>
            <person name="Unger M.F."/>
            <person name="Hillenmeyer M.E."/>
            <person name="Bruggner R.V."/>
            <person name="Birney E."/>
            <person name="Collins F.H."/>
        </authorList>
    </citation>
    <scope>NUCLEOTIDE SEQUENCE</scope>
    <source>
        <strain evidence="9">PEST</strain>
    </source>
</reference>
<feature type="region of interest" description="Disordered" evidence="6">
    <location>
        <begin position="470"/>
        <end position="489"/>
    </location>
</feature>
<dbReference type="GO" id="GO:0008270">
    <property type="term" value="F:zinc ion binding"/>
    <property type="evidence" value="ECO:0007669"/>
    <property type="project" value="UniProtKB-KW"/>
</dbReference>
<reference evidence="9" key="1">
    <citation type="journal article" date="2002" name="Science">
        <title>The genome sequence of the malaria mosquito Anopheles gambiae.</title>
        <authorList>
            <person name="Holt R.A."/>
            <person name="Subramanian G.M."/>
            <person name="Halpern A."/>
            <person name="Sutton G.G."/>
            <person name="Charlab R."/>
            <person name="Nusskern D.R."/>
            <person name="Wincker P."/>
            <person name="Clark A.G."/>
            <person name="Ribeiro J.M."/>
            <person name="Wides R."/>
            <person name="Salzberg S.L."/>
            <person name="Loftus B."/>
            <person name="Yandell M."/>
            <person name="Majoros W.H."/>
            <person name="Rusch D.B."/>
            <person name="Lai Z."/>
            <person name="Kraft C.L."/>
            <person name="Abril J.F."/>
            <person name="Anthouard V."/>
            <person name="Arensburger P."/>
            <person name="Atkinson P.W."/>
            <person name="Baden H."/>
            <person name="de Berardinis V."/>
            <person name="Baldwin D."/>
            <person name="Benes V."/>
            <person name="Biedler J."/>
            <person name="Blass C."/>
            <person name="Bolanos R."/>
            <person name="Boscus D."/>
            <person name="Barnstead M."/>
            <person name="Cai S."/>
            <person name="Center A."/>
            <person name="Chaturverdi K."/>
            <person name="Christophides G.K."/>
            <person name="Chrystal M.A."/>
            <person name="Clamp M."/>
            <person name="Cravchik A."/>
            <person name="Curwen V."/>
            <person name="Dana A."/>
            <person name="Delcher A."/>
            <person name="Dew I."/>
            <person name="Evans C.A."/>
            <person name="Flanigan M."/>
            <person name="Grundschober-Freimoser A."/>
            <person name="Friedli L."/>
            <person name="Gu Z."/>
            <person name="Guan P."/>
            <person name="Guigo R."/>
            <person name="Hillenmeyer M.E."/>
            <person name="Hladun S.L."/>
            <person name="Hogan J.R."/>
            <person name="Hong Y.S."/>
            <person name="Hoover J."/>
            <person name="Jaillon O."/>
            <person name="Ke Z."/>
            <person name="Kodira C."/>
            <person name="Kokoza E."/>
            <person name="Koutsos A."/>
            <person name="Letunic I."/>
            <person name="Levitsky A."/>
            <person name="Liang Y."/>
            <person name="Lin J.J."/>
            <person name="Lobo N.F."/>
            <person name="Lopez J.R."/>
            <person name="Malek J.A."/>
            <person name="McIntosh T.C."/>
            <person name="Meister S."/>
            <person name="Miller J."/>
            <person name="Mobarry C."/>
            <person name="Mongin E."/>
            <person name="Murphy S.D."/>
            <person name="O'Brochta D.A."/>
            <person name="Pfannkoch C."/>
            <person name="Qi R."/>
            <person name="Regier M.A."/>
            <person name="Remington K."/>
            <person name="Shao H."/>
            <person name="Sharakhova M.V."/>
            <person name="Sitter C.D."/>
            <person name="Shetty J."/>
            <person name="Smith T.J."/>
            <person name="Strong R."/>
            <person name="Sun J."/>
            <person name="Thomasova D."/>
            <person name="Ton L.Q."/>
            <person name="Topalis P."/>
            <person name="Tu Z."/>
            <person name="Unger M.F."/>
            <person name="Walenz B."/>
            <person name="Wang A."/>
            <person name="Wang J."/>
            <person name="Wang M."/>
            <person name="Wang X."/>
            <person name="Woodford K.J."/>
            <person name="Wortman J.R."/>
            <person name="Wu M."/>
            <person name="Yao A."/>
            <person name="Zdobnov E.M."/>
            <person name="Zhang H."/>
            <person name="Zhao Q."/>
            <person name="Zhao S."/>
            <person name="Zhu S.C."/>
            <person name="Zhimulev I."/>
            <person name="Coluzzi M."/>
            <person name="della Torre A."/>
            <person name="Roth C.W."/>
            <person name="Louis C."/>
            <person name="Kalush F."/>
            <person name="Mural R.J."/>
            <person name="Myers E.W."/>
            <person name="Adams M.D."/>
            <person name="Smith H.O."/>
            <person name="Broder S."/>
            <person name="Gardner M.J."/>
            <person name="Fraser C.M."/>
            <person name="Birney E."/>
            <person name="Bork P."/>
            <person name="Brey P.T."/>
            <person name="Venter J.C."/>
            <person name="Weissenbach J."/>
            <person name="Kafatos F.C."/>
            <person name="Collins F.H."/>
            <person name="Hoffman S.L."/>
        </authorList>
    </citation>
    <scope>NUCLEOTIDE SEQUENCE [LARGE SCALE GENOMIC DNA]</scope>
    <source>
        <strain evidence="9">PEST</strain>
    </source>
</reference>
<dbReference type="eggNOG" id="ENOG502QPJR">
    <property type="taxonomic scope" value="Eukaryota"/>
</dbReference>
<proteinExistence type="inferred from homology"/>
<dbReference type="OMA" id="YADICKC"/>
<organism evidence="9">
    <name type="scientific">Anopheles gambiae</name>
    <name type="common">African malaria mosquito</name>
    <dbReference type="NCBI Taxonomy" id="7165"/>
    <lineage>
        <taxon>Eukaryota</taxon>
        <taxon>Metazoa</taxon>
        <taxon>Ecdysozoa</taxon>
        <taxon>Arthropoda</taxon>
        <taxon>Hexapoda</taxon>
        <taxon>Insecta</taxon>
        <taxon>Pterygota</taxon>
        <taxon>Neoptera</taxon>
        <taxon>Endopterygota</taxon>
        <taxon>Diptera</taxon>
        <taxon>Nematocera</taxon>
        <taxon>Culicoidea</taxon>
        <taxon>Culicidae</taxon>
        <taxon>Anophelinae</taxon>
        <taxon>Anopheles</taxon>
    </lineage>
</organism>
<feature type="compositionally biased region" description="Low complexity" evidence="6">
    <location>
        <begin position="391"/>
        <end position="409"/>
    </location>
</feature>
<dbReference type="InterPro" id="IPR032043">
    <property type="entry name" value="Msl2_Znf-RING"/>
</dbReference>
<reference evidence="9" key="2">
    <citation type="submission" date="2002-03" db="EMBL/GenBank/DDBJ databases">
        <authorList>
            <consortium name="The Anopheles Genome Sequencing Consortium"/>
        </authorList>
    </citation>
    <scope>NUCLEOTIDE SEQUENCE</scope>
    <source>
        <strain evidence="9">PEST</strain>
    </source>
</reference>
<dbReference type="AlphaFoldDB" id="A7USF8"/>
<protein>
    <submittedName>
        <fullName evidence="9">AGAP000533-PA</fullName>
    </submittedName>
</protein>
<dbReference type="PROSITE" id="PS00518">
    <property type="entry name" value="ZF_RING_1"/>
    <property type="match status" value="1"/>
</dbReference>
<dbReference type="InterPro" id="IPR032049">
    <property type="entry name" value="Msl2-CXC"/>
</dbReference>
<dbReference type="PANTHER" id="PTHR16048:SF3">
    <property type="entry name" value="E3 UBIQUITIN-PROTEIN LIGASE MSL2"/>
    <property type="match status" value="1"/>
</dbReference>
<feature type="region of interest" description="Disordered" evidence="6">
    <location>
        <begin position="391"/>
        <end position="413"/>
    </location>
</feature>
<evidence type="ECO:0000256" key="6">
    <source>
        <dbReference type="SAM" id="MobiDB-lite"/>
    </source>
</evidence>
<dbReference type="CDD" id="cd13122">
    <property type="entry name" value="MSL2_CXC"/>
    <property type="match status" value="1"/>
</dbReference>
<keyword evidence="3" id="KW-0862">Zinc</keyword>
<reference evidence="9" key="5">
    <citation type="submission" date="2011-05" db="EMBL/GenBank/DDBJ databases">
        <authorList>
            <consortium name="VectorBase"/>
        </authorList>
    </citation>
    <scope>NUCLEOTIDE SEQUENCE</scope>
    <source>
        <strain evidence="9">PEST</strain>
    </source>
</reference>
<evidence type="ECO:0000256" key="2">
    <source>
        <dbReference type="ARBA" id="ARBA00022771"/>
    </source>
</evidence>
<dbReference type="InterPro" id="IPR013083">
    <property type="entry name" value="Znf_RING/FYVE/PHD"/>
</dbReference>
<keyword evidence="1" id="KW-0479">Metal-binding</keyword>
<comment type="similarity">
    <text evidence="5">Belongs to the MSL2 family.</text>
</comment>
<dbReference type="HOGENOM" id="CLU_304069_0_0_1"/>
<evidence type="ECO:0000256" key="3">
    <source>
        <dbReference type="ARBA" id="ARBA00022833"/>
    </source>
</evidence>
<comment type="caution">
    <text evidence="9">The sequence shown here is derived from an EMBL/GenBank/DDBJ whole genome shotgun (WGS) entry which is preliminary data.</text>
</comment>
<dbReference type="Pfam" id="PF16685">
    <property type="entry name" value="zf-RING_10"/>
    <property type="match status" value="1"/>
</dbReference>